<feature type="domain" description="Major facilitator superfamily (MFS) profile" evidence="7">
    <location>
        <begin position="21"/>
        <end position="184"/>
    </location>
</feature>
<dbReference type="GO" id="GO:0022857">
    <property type="term" value="F:transmembrane transporter activity"/>
    <property type="evidence" value="ECO:0007669"/>
    <property type="project" value="InterPro"/>
</dbReference>
<keyword evidence="3 6" id="KW-0812">Transmembrane</keyword>
<proteinExistence type="predicted"/>
<dbReference type="Gene3D" id="1.20.1250.20">
    <property type="entry name" value="MFS general substrate transporter like domains"/>
    <property type="match status" value="1"/>
</dbReference>
<feature type="transmembrane region" description="Helical" evidence="6">
    <location>
        <begin position="21"/>
        <end position="40"/>
    </location>
</feature>
<evidence type="ECO:0000256" key="4">
    <source>
        <dbReference type="ARBA" id="ARBA00022989"/>
    </source>
</evidence>
<keyword evidence="4 6" id="KW-1133">Transmembrane helix</keyword>
<dbReference type="AlphaFoldDB" id="A0AA46H1F8"/>
<feature type="transmembrane region" description="Helical" evidence="6">
    <location>
        <begin position="117"/>
        <end position="138"/>
    </location>
</feature>
<comment type="caution">
    <text evidence="8">The sequence shown here is derived from an EMBL/GenBank/DDBJ whole genome shotgun (WGS) entry which is preliminary data.</text>
</comment>
<dbReference type="Pfam" id="PF07690">
    <property type="entry name" value="MFS_1"/>
    <property type="match status" value="1"/>
</dbReference>
<dbReference type="PROSITE" id="PS50850">
    <property type="entry name" value="MFS"/>
    <property type="match status" value="1"/>
</dbReference>
<evidence type="ECO:0000313" key="9">
    <source>
        <dbReference type="Proteomes" id="UP000254118"/>
    </source>
</evidence>
<dbReference type="SUPFAM" id="SSF103473">
    <property type="entry name" value="MFS general substrate transporter"/>
    <property type="match status" value="1"/>
</dbReference>
<evidence type="ECO:0000256" key="3">
    <source>
        <dbReference type="ARBA" id="ARBA00022692"/>
    </source>
</evidence>
<dbReference type="InterPro" id="IPR020846">
    <property type="entry name" value="MFS_dom"/>
</dbReference>
<feature type="transmembrane region" description="Helical" evidence="6">
    <location>
        <begin position="150"/>
        <end position="172"/>
    </location>
</feature>
<dbReference type="InterPro" id="IPR036259">
    <property type="entry name" value="MFS_trans_sf"/>
</dbReference>
<protein>
    <submittedName>
        <fullName evidence="8">Quinolone resistance protein norB</fullName>
    </submittedName>
</protein>
<evidence type="ECO:0000256" key="2">
    <source>
        <dbReference type="ARBA" id="ARBA00022448"/>
    </source>
</evidence>
<dbReference type="Proteomes" id="UP000254118">
    <property type="component" value="Unassembled WGS sequence"/>
</dbReference>
<dbReference type="GO" id="GO:0005886">
    <property type="term" value="C:plasma membrane"/>
    <property type="evidence" value="ECO:0007669"/>
    <property type="project" value="UniProtKB-SubCell"/>
</dbReference>
<name>A0AA46H1F8_9MICO</name>
<organism evidence="8 9">
    <name type="scientific">Dermatophilus congolensis</name>
    <dbReference type="NCBI Taxonomy" id="1863"/>
    <lineage>
        <taxon>Bacteria</taxon>
        <taxon>Bacillati</taxon>
        <taxon>Actinomycetota</taxon>
        <taxon>Actinomycetes</taxon>
        <taxon>Micrococcales</taxon>
        <taxon>Dermatophilaceae</taxon>
        <taxon>Dermatophilus</taxon>
    </lineage>
</organism>
<feature type="transmembrane region" description="Helical" evidence="6">
    <location>
        <begin position="87"/>
        <end position="105"/>
    </location>
</feature>
<keyword evidence="2" id="KW-0813">Transport</keyword>
<comment type="subcellular location">
    <subcellularLocation>
        <location evidence="1">Cell membrane</location>
        <topology evidence="1">Multi-pass membrane protein</topology>
    </subcellularLocation>
</comment>
<dbReference type="InterPro" id="IPR011701">
    <property type="entry name" value="MFS"/>
</dbReference>
<dbReference type="PANTHER" id="PTHR42718:SF9">
    <property type="entry name" value="MAJOR FACILITATOR SUPERFAMILY MULTIDRUG TRANSPORTER MFSC"/>
    <property type="match status" value="1"/>
</dbReference>
<evidence type="ECO:0000256" key="1">
    <source>
        <dbReference type="ARBA" id="ARBA00004651"/>
    </source>
</evidence>
<accession>A0AA46H1F8</accession>
<dbReference type="PANTHER" id="PTHR42718">
    <property type="entry name" value="MAJOR FACILITATOR SUPERFAMILY MULTIDRUG TRANSPORTER MFSC"/>
    <property type="match status" value="1"/>
</dbReference>
<gene>
    <name evidence="8" type="primary">norB_2</name>
    <name evidence="8" type="ORF">NCTC7915_02281</name>
</gene>
<keyword evidence="5 6" id="KW-0472">Membrane</keyword>
<evidence type="ECO:0000256" key="6">
    <source>
        <dbReference type="SAM" id="Phobius"/>
    </source>
</evidence>
<sequence>MRGGKQRENNHTTDYHGNDRILTGIICGVLTYWLFAQTTYNVAPSMQSDLQLSSNTLSIAISLTALVCGITIVIIGRFADRHRRVRIALAGNALGLAGSLMLALAPNSHPLTLPLLLIARTLQGLSAACIMPATLALVKQYWHGPARQRAVSLWSIGSWGGASVASFLAGLMEQTPSWGGEQFS</sequence>
<feature type="transmembrane region" description="Helical" evidence="6">
    <location>
        <begin position="52"/>
        <end position="75"/>
    </location>
</feature>
<reference evidence="8 9" key="1">
    <citation type="submission" date="2018-06" db="EMBL/GenBank/DDBJ databases">
        <authorList>
            <consortium name="Pathogen Informatics"/>
            <person name="Doyle S."/>
        </authorList>
    </citation>
    <scope>NUCLEOTIDE SEQUENCE [LARGE SCALE GENOMIC DNA]</scope>
    <source>
        <strain evidence="8 9">NCTC7915</strain>
    </source>
</reference>
<evidence type="ECO:0000259" key="7">
    <source>
        <dbReference type="PROSITE" id="PS50850"/>
    </source>
</evidence>
<evidence type="ECO:0000313" key="8">
    <source>
        <dbReference type="EMBL" id="STD15266.1"/>
    </source>
</evidence>
<dbReference type="EMBL" id="UFYA01000001">
    <property type="protein sequence ID" value="STD15266.1"/>
    <property type="molecule type" value="Genomic_DNA"/>
</dbReference>
<dbReference type="RefSeq" id="WP_115032083.1">
    <property type="nucleotide sequence ID" value="NZ_UFYA01000001.1"/>
</dbReference>
<evidence type="ECO:0000256" key="5">
    <source>
        <dbReference type="ARBA" id="ARBA00023136"/>
    </source>
</evidence>